<dbReference type="AlphaFoldDB" id="A0A6G1HTW3"/>
<evidence type="ECO:0000313" key="1">
    <source>
        <dbReference type="EMBL" id="KAF2399351.1"/>
    </source>
</evidence>
<name>A0A6G1HTW3_9PEZI</name>
<reference evidence="1" key="1">
    <citation type="journal article" date="2020" name="Stud. Mycol.">
        <title>101 Dothideomycetes genomes: a test case for predicting lifestyles and emergence of pathogens.</title>
        <authorList>
            <person name="Haridas S."/>
            <person name="Albert R."/>
            <person name="Binder M."/>
            <person name="Bloem J."/>
            <person name="Labutti K."/>
            <person name="Salamov A."/>
            <person name="Andreopoulos B."/>
            <person name="Baker S."/>
            <person name="Barry K."/>
            <person name="Bills G."/>
            <person name="Bluhm B."/>
            <person name="Cannon C."/>
            <person name="Castanera R."/>
            <person name="Culley D."/>
            <person name="Daum C."/>
            <person name="Ezra D."/>
            <person name="Gonzalez J."/>
            <person name="Henrissat B."/>
            <person name="Kuo A."/>
            <person name="Liang C."/>
            <person name="Lipzen A."/>
            <person name="Lutzoni F."/>
            <person name="Magnuson J."/>
            <person name="Mondo S."/>
            <person name="Nolan M."/>
            <person name="Ohm R."/>
            <person name="Pangilinan J."/>
            <person name="Park H.-J."/>
            <person name="Ramirez L."/>
            <person name="Alfaro M."/>
            <person name="Sun H."/>
            <person name="Tritt A."/>
            <person name="Yoshinaga Y."/>
            <person name="Zwiers L.-H."/>
            <person name="Turgeon B."/>
            <person name="Goodwin S."/>
            <person name="Spatafora J."/>
            <person name="Crous P."/>
            <person name="Grigoriev I."/>
        </authorList>
    </citation>
    <scope>NUCLEOTIDE SEQUENCE</scope>
    <source>
        <strain evidence="1">CBS 262.69</strain>
    </source>
</reference>
<proteinExistence type="predicted"/>
<accession>A0A6G1HTW3</accession>
<sequence>MSRLAPLLLALRPRMHNLARRRALLAAAAVRVVHAPYYAGSRFRKTEASCLQMQLADPPVKSVVVRLSDDGRMRAHFADVDGVRMGPVLEAVLHFSRDDRFVDPERRNVIEIEFYGDSDGGFVKWL</sequence>
<dbReference type="EMBL" id="ML996697">
    <property type="protein sequence ID" value="KAF2399351.1"/>
    <property type="molecule type" value="Genomic_DNA"/>
</dbReference>
<gene>
    <name evidence="1" type="ORF">EJ06DRAFT_522304</name>
</gene>
<dbReference type="Proteomes" id="UP000799640">
    <property type="component" value="Unassembled WGS sequence"/>
</dbReference>
<keyword evidence="2" id="KW-1185">Reference proteome</keyword>
<evidence type="ECO:0000313" key="2">
    <source>
        <dbReference type="Proteomes" id="UP000799640"/>
    </source>
</evidence>
<organism evidence="1 2">
    <name type="scientific">Trichodelitschia bisporula</name>
    <dbReference type="NCBI Taxonomy" id="703511"/>
    <lineage>
        <taxon>Eukaryota</taxon>
        <taxon>Fungi</taxon>
        <taxon>Dikarya</taxon>
        <taxon>Ascomycota</taxon>
        <taxon>Pezizomycotina</taxon>
        <taxon>Dothideomycetes</taxon>
        <taxon>Dothideomycetes incertae sedis</taxon>
        <taxon>Phaeotrichales</taxon>
        <taxon>Phaeotrichaceae</taxon>
        <taxon>Trichodelitschia</taxon>
    </lineage>
</organism>
<protein>
    <submittedName>
        <fullName evidence="1">Uncharacterized protein</fullName>
    </submittedName>
</protein>